<feature type="transmembrane region" description="Helical" evidence="1">
    <location>
        <begin position="136"/>
        <end position="153"/>
    </location>
</feature>
<keyword evidence="1" id="KW-0472">Membrane</keyword>
<evidence type="ECO:0000256" key="2">
    <source>
        <dbReference type="SAM" id="SignalP"/>
    </source>
</evidence>
<feature type="signal peptide" evidence="2">
    <location>
        <begin position="1"/>
        <end position="20"/>
    </location>
</feature>
<organism evidence="3 4">
    <name type="scientific">Bosea vaviloviae</name>
    <dbReference type="NCBI Taxonomy" id="1526658"/>
    <lineage>
        <taxon>Bacteria</taxon>
        <taxon>Pseudomonadati</taxon>
        <taxon>Pseudomonadota</taxon>
        <taxon>Alphaproteobacteria</taxon>
        <taxon>Hyphomicrobiales</taxon>
        <taxon>Boseaceae</taxon>
        <taxon>Bosea</taxon>
    </lineage>
</organism>
<dbReference type="Proteomes" id="UP000094969">
    <property type="component" value="Chromosome"/>
</dbReference>
<dbReference type="OrthoDB" id="9792424at2"/>
<dbReference type="GO" id="GO:0005886">
    <property type="term" value="C:plasma membrane"/>
    <property type="evidence" value="ECO:0007669"/>
    <property type="project" value="TreeGrafter"/>
</dbReference>
<feature type="transmembrane region" description="Helical" evidence="1">
    <location>
        <begin position="112"/>
        <end position="130"/>
    </location>
</feature>
<feature type="transmembrane region" description="Helical" evidence="1">
    <location>
        <begin position="38"/>
        <end position="56"/>
    </location>
</feature>
<dbReference type="AlphaFoldDB" id="A0A1D7U8S8"/>
<feature type="transmembrane region" description="Helical" evidence="1">
    <location>
        <begin position="310"/>
        <end position="328"/>
    </location>
</feature>
<dbReference type="InterPro" id="IPR004711">
    <property type="entry name" value="Benzoate_Transporter"/>
</dbReference>
<proteinExistence type="predicted"/>
<feature type="transmembrane region" description="Helical" evidence="1">
    <location>
        <begin position="284"/>
        <end position="303"/>
    </location>
</feature>
<dbReference type="RefSeq" id="WP_069692989.1">
    <property type="nucleotide sequence ID" value="NZ_CP017147.1"/>
</dbReference>
<feature type="transmembrane region" description="Helical" evidence="1">
    <location>
        <begin position="63"/>
        <end position="80"/>
    </location>
</feature>
<feature type="transmembrane region" description="Helical" evidence="1">
    <location>
        <begin position="340"/>
        <end position="373"/>
    </location>
</feature>
<reference evidence="3 4" key="1">
    <citation type="journal article" date="2015" name="Antonie Van Leeuwenhoek">
        <title>Bosea vaviloviae sp. nov., a new species of slow-growing rhizobia isolated from nodules of the relict species Vavilovia formosa (Stev.) Fed.</title>
        <authorList>
            <person name="Safronova V.I."/>
            <person name="Kuznetsova I.G."/>
            <person name="Sazanova A.L."/>
            <person name="Kimeklis A.K."/>
            <person name="Belimov A.A."/>
            <person name="Andronov E.E."/>
            <person name="Pinaev A.G."/>
            <person name="Chizhevskaya E.P."/>
            <person name="Pukhaev A.R."/>
            <person name="Popov K.P."/>
            <person name="Willems A."/>
            <person name="Tikhonovich I.A."/>
        </authorList>
    </citation>
    <scope>NUCLEOTIDE SEQUENCE [LARGE SCALE GENOMIC DNA]</scope>
    <source>
        <strain evidence="3 4">Vaf18</strain>
    </source>
</reference>
<protein>
    <submittedName>
        <fullName evidence="3">Benzoate transporter</fullName>
    </submittedName>
</protein>
<dbReference type="STRING" id="1526658.BHK69_28120"/>
<accession>A0A1D7U8S8</accession>
<evidence type="ECO:0000313" key="4">
    <source>
        <dbReference type="Proteomes" id="UP000094969"/>
    </source>
</evidence>
<feature type="chain" id="PRO_5009100171" evidence="2">
    <location>
        <begin position="21"/>
        <end position="384"/>
    </location>
</feature>
<dbReference type="PANTHER" id="PTHR30199">
    <property type="entry name" value="MFS FAMILY TRANSPORTER, PREDICTED SUBSTRATE BENZOATE"/>
    <property type="match status" value="1"/>
</dbReference>
<sequence length="384" mass="39102">MSIVFSALVAAFVGFAAAVAVVLAAAQAVGATPAQTVSWIAGLAIAKGLASIWLSWRHKLPIICAWSTPGAALIAATSGLDLPTAVGAFLLAALLMMLTAAFRPLGALIERIPMPIAAAMLAGVIFRFVVAVFDEMRLSPALVLPLLAIFLLARLINPFLGVIAALGAGLILSFLGGLASWPAGPLSLSGLEFVTPRFDIAAMLGVGVPLYLVTMAAQNLPGFAVLRAAGYQPPTTASLFVTGLASFLTAPFGAHMVNMAAISASICTGPDTHPDPAQRWKAGVVYGFLWLAIAACAGLLLALIIAMPKALIVTVAGLGLAGSLTGALGQAMSSEKERFAAVLAFAVAASSLSLFGVGSAFWSLVIGLGVLTLDALMGRLRARS</sequence>
<evidence type="ECO:0000256" key="1">
    <source>
        <dbReference type="SAM" id="Phobius"/>
    </source>
</evidence>
<evidence type="ECO:0000313" key="3">
    <source>
        <dbReference type="EMBL" id="AOO83795.1"/>
    </source>
</evidence>
<dbReference type="Pfam" id="PF03594">
    <property type="entry name" value="BenE"/>
    <property type="match status" value="1"/>
</dbReference>
<dbReference type="KEGG" id="bvv:BHK69_28120"/>
<dbReference type="NCBIfam" id="TIGR00843">
    <property type="entry name" value="benE"/>
    <property type="match status" value="1"/>
</dbReference>
<feature type="transmembrane region" description="Helical" evidence="1">
    <location>
        <begin position="201"/>
        <end position="226"/>
    </location>
</feature>
<feature type="transmembrane region" description="Helical" evidence="1">
    <location>
        <begin position="86"/>
        <end position="105"/>
    </location>
</feature>
<feature type="transmembrane region" description="Helical" evidence="1">
    <location>
        <begin position="238"/>
        <end position="264"/>
    </location>
</feature>
<keyword evidence="1" id="KW-1133">Transmembrane helix</keyword>
<dbReference type="EMBL" id="CP017147">
    <property type="protein sequence ID" value="AOO83795.1"/>
    <property type="molecule type" value="Genomic_DNA"/>
</dbReference>
<gene>
    <name evidence="3" type="ORF">BHK69_28120</name>
</gene>
<keyword evidence="2" id="KW-0732">Signal</keyword>
<dbReference type="GO" id="GO:0042925">
    <property type="term" value="F:benzoate transmembrane transporter activity"/>
    <property type="evidence" value="ECO:0007669"/>
    <property type="project" value="InterPro"/>
</dbReference>
<keyword evidence="1" id="KW-0812">Transmembrane</keyword>
<feature type="transmembrane region" description="Helical" evidence="1">
    <location>
        <begin position="160"/>
        <end position="181"/>
    </location>
</feature>
<keyword evidence="4" id="KW-1185">Reference proteome</keyword>
<dbReference type="PANTHER" id="PTHR30199:SF0">
    <property type="entry name" value="INNER MEMBRANE PROTEIN YDCO"/>
    <property type="match status" value="1"/>
</dbReference>
<name>A0A1D7U8S8_9HYPH</name>